<accession>A0AA44F7P4</accession>
<name>A0AA44F7P4_AGRTU</name>
<dbReference type="EMBL" id="JAAMAY010000030">
    <property type="protein sequence ID" value="NTC30273.1"/>
    <property type="molecule type" value="Genomic_DNA"/>
</dbReference>
<organism evidence="1 2">
    <name type="scientific">Agrobacterium tumefaciens</name>
    <dbReference type="NCBI Taxonomy" id="358"/>
    <lineage>
        <taxon>Bacteria</taxon>
        <taxon>Pseudomonadati</taxon>
        <taxon>Pseudomonadota</taxon>
        <taxon>Alphaproteobacteria</taxon>
        <taxon>Hyphomicrobiales</taxon>
        <taxon>Rhizobiaceae</taxon>
        <taxon>Rhizobium/Agrobacterium group</taxon>
        <taxon>Agrobacterium</taxon>
        <taxon>Agrobacterium tumefaciens complex</taxon>
    </lineage>
</organism>
<gene>
    <name evidence="1" type="ORF">G6M46_19250</name>
</gene>
<dbReference type="Proteomes" id="UP000702952">
    <property type="component" value="Unassembled WGS sequence"/>
</dbReference>
<sequence>MNEWYSLSFEALKLGAQFGGALFIARKAVQWALSRYKQEKHWERKLQAYTDLLAAIGTMHQVLDKWENNELERKEVSPEADEENVSRYRTSMQKLEEAIGVAELILPPKIAGLLGKLQTDLRNAQYRATSWMEAIEGEWVVLNKLRKEVLEIGRADLKI</sequence>
<protein>
    <submittedName>
        <fullName evidence="1">Uncharacterized protein</fullName>
    </submittedName>
</protein>
<comment type="caution">
    <text evidence="1">The sequence shown here is derived from an EMBL/GenBank/DDBJ whole genome shotgun (WGS) entry which is preliminary data.</text>
</comment>
<reference evidence="1" key="1">
    <citation type="journal article" date="2020" name="Science">
        <title>Unexpected conservation and global transmission of agrobacterial virulence plasmids.</title>
        <authorList>
            <person name="Weisberg A.J."/>
            <person name="Davis E.W. 2nd"/>
            <person name="Tabima J."/>
            <person name="Belcher M.S."/>
            <person name="Miller M."/>
            <person name="Kuo C.H."/>
            <person name="Loper J.E."/>
            <person name="Grunwald N.J."/>
            <person name="Putnam M.L."/>
            <person name="Chang J.H."/>
        </authorList>
    </citation>
    <scope>NUCLEOTIDE SEQUENCE</scope>
    <source>
        <strain evidence="1">17-1853-1a</strain>
    </source>
</reference>
<evidence type="ECO:0000313" key="1">
    <source>
        <dbReference type="EMBL" id="NTC30273.1"/>
    </source>
</evidence>
<evidence type="ECO:0000313" key="2">
    <source>
        <dbReference type="Proteomes" id="UP000702952"/>
    </source>
</evidence>
<dbReference type="RefSeq" id="WP_174018838.1">
    <property type="nucleotide sequence ID" value="NZ_JAAMAW010000015.1"/>
</dbReference>
<proteinExistence type="predicted"/>
<dbReference type="AlphaFoldDB" id="A0AA44F7P4"/>